<dbReference type="RefSeq" id="WP_221519985.1">
    <property type="nucleotide sequence ID" value="NZ_JACHMB010000001.1"/>
</dbReference>
<dbReference type="PANTHER" id="PTHR47691:SF3">
    <property type="entry name" value="HTH-TYPE TRANSCRIPTIONAL REGULATOR RV0890C-RELATED"/>
    <property type="match status" value="1"/>
</dbReference>
<dbReference type="InterPro" id="IPR058852">
    <property type="entry name" value="HTH_77"/>
</dbReference>
<gene>
    <name evidence="3" type="ORF">HD596_010348</name>
</gene>
<name>A0A7W9GGZ5_9ACTN</name>
<dbReference type="SUPFAM" id="SSF52540">
    <property type="entry name" value="P-loop containing nucleoside triphosphate hydrolases"/>
    <property type="match status" value="1"/>
</dbReference>
<dbReference type="GO" id="GO:0006355">
    <property type="term" value="P:regulation of DNA-templated transcription"/>
    <property type="evidence" value="ECO:0007669"/>
    <property type="project" value="InterPro"/>
</dbReference>
<dbReference type="PROSITE" id="PS00622">
    <property type="entry name" value="HTH_LUXR_1"/>
    <property type="match status" value="1"/>
</dbReference>
<feature type="domain" description="HTH luxR-type" evidence="2">
    <location>
        <begin position="697"/>
        <end position="762"/>
    </location>
</feature>
<reference evidence="3 4" key="1">
    <citation type="submission" date="2020-08" db="EMBL/GenBank/DDBJ databases">
        <title>Sequencing the genomes of 1000 actinobacteria strains.</title>
        <authorList>
            <person name="Klenk H.-P."/>
        </authorList>
    </citation>
    <scope>NUCLEOTIDE SEQUENCE [LARGE SCALE GENOMIC DNA]</scope>
    <source>
        <strain evidence="3 4">DSM 45507</strain>
    </source>
</reference>
<dbReference type="Pfam" id="PF00196">
    <property type="entry name" value="GerE"/>
    <property type="match status" value="1"/>
</dbReference>
<dbReference type="SMART" id="SM00421">
    <property type="entry name" value="HTH_LUXR"/>
    <property type="match status" value="1"/>
</dbReference>
<dbReference type="InterPro" id="IPR016032">
    <property type="entry name" value="Sig_transdc_resp-reg_C-effctor"/>
</dbReference>
<dbReference type="InterPro" id="IPR036388">
    <property type="entry name" value="WH-like_DNA-bd_sf"/>
</dbReference>
<proteinExistence type="predicted"/>
<dbReference type="Gene3D" id="1.25.40.10">
    <property type="entry name" value="Tetratricopeptide repeat domain"/>
    <property type="match status" value="1"/>
</dbReference>
<dbReference type="AlphaFoldDB" id="A0A7W9GGZ5"/>
<accession>A0A7W9GGZ5</accession>
<evidence type="ECO:0000259" key="2">
    <source>
        <dbReference type="PROSITE" id="PS50043"/>
    </source>
</evidence>
<dbReference type="Pfam" id="PF25872">
    <property type="entry name" value="HTH_77"/>
    <property type="match status" value="1"/>
</dbReference>
<protein>
    <submittedName>
        <fullName evidence="3">Putative ATPase/DNA-binding CsgD family transcriptional regulator</fullName>
    </submittedName>
</protein>
<comment type="caution">
    <text evidence="3">The sequence shown here is derived from an EMBL/GenBank/DDBJ whole genome shotgun (WGS) entry which is preliminary data.</text>
</comment>
<feature type="region of interest" description="Disordered" evidence="1">
    <location>
        <begin position="761"/>
        <end position="785"/>
    </location>
</feature>
<dbReference type="InterPro" id="IPR000792">
    <property type="entry name" value="Tscrpt_reg_LuxR_C"/>
</dbReference>
<organism evidence="3 4">
    <name type="scientific">Nonomuraea jabiensis</name>
    <dbReference type="NCBI Taxonomy" id="882448"/>
    <lineage>
        <taxon>Bacteria</taxon>
        <taxon>Bacillati</taxon>
        <taxon>Actinomycetota</taxon>
        <taxon>Actinomycetes</taxon>
        <taxon>Streptosporangiales</taxon>
        <taxon>Streptosporangiaceae</taxon>
        <taxon>Nonomuraea</taxon>
    </lineage>
</organism>
<dbReference type="Gene3D" id="3.40.50.300">
    <property type="entry name" value="P-loop containing nucleotide triphosphate hydrolases"/>
    <property type="match status" value="1"/>
</dbReference>
<keyword evidence="3" id="KW-0238">DNA-binding</keyword>
<dbReference type="PROSITE" id="PS50043">
    <property type="entry name" value="HTH_LUXR_2"/>
    <property type="match status" value="1"/>
</dbReference>
<keyword evidence="4" id="KW-1185">Reference proteome</keyword>
<dbReference type="Pfam" id="PF00931">
    <property type="entry name" value="NB-ARC"/>
    <property type="match status" value="1"/>
</dbReference>
<dbReference type="Proteomes" id="UP000579153">
    <property type="component" value="Unassembled WGS sequence"/>
</dbReference>
<dbReference type="InterPro" id="IPR002182">
    <property type="entry name" value="NB-ARC"/>
</dbReference>
<dbReference type="GO" id="GO:0003677">
    <property type="term" value="F:DNA binding"/>
    <property type="evidence" value="ECO:0007669"/>
    <property type="project" value="UniProtKB-KW"/>
</dbReference>
<sequence length="785" mass="83939">MSRATMARPPRRSGNLPAEATSFVGRRHELAEVRKKLTEARLVTLVGPGGVGKTRLAVRMASDLGRGFPGGAWLVELAEVRDPARVGDTVLATLDLRDQAAADPLARLPAHLRDKRLLIVLDNCEHLLEAAARLVTEIMKAAPGVRVLATSREPLSAPGEHVVLVPPLRLPAAGPLELVRQNEAVALFAERAAAGSGAFELTAANQAAVAELCRRLDGLPLAIELAAVRTRVLSAEQILDRLSDRFGLLTGGVRAALPRHQTLRLTIDWSHDLLAAGEQALLRRLSVFSGRFTLEDVESVCAWDDVPAERALDLLSSLVDKSLVAKEDAGALACYRLHETMREYAGLKLRAAGEEEAVERRCTGYYRSRCGRSAAEARFRLVEWLAWMDLEIDNIRSVLSRCPPREGVALVYCLGWYWMTRATSEGVRWLDELLASGLDDPRVRAQGYYMRGFLAVLQSDPAAARPALERAVTAAREADQYSLLSQSLSLAAIAANMAGDHLSTRRLSEEAHSVAAALDDLPATLMALQSRALNGLADGDLDDVRAAASQGVRISREIGDLYSLGMMLLNLGSAMLMAGALDESKPLLVEALPIAYRIDDRVAQYCLLDALGCHAAASGQAQVAARLLGAAETVRTGAGASLQPYLTRLVARAEESVTAVLGEPGFKAEYEAGARLSRDAAIRLALGEPAPAARTPPAADAGPLGKREAEVARLVADGLSNKRIAARLFISEHTVDSHVRNILNKLGVNSRSQIAAWTVASGQADGRSSTASGSAAFDEGSSDTV</sequence>
<dbReference type="InterPro" id="IPR027417">
    <property type="entry name" value="P-loop_NTPase"/>
</dbReference>
<dbReference type="SUPFAM" id="SSF48452">
    <property type="entry name" value="TPR-like"/>
    <property type="match status" value="1"/>
</dbReference>
<evidence type="ECO:0000313" key="4">
    <source>
        <dbReference type="Proteomes" id="UP000579153"/>
    </source>
</evidence>
<dbReference type="PRINTS" id="PR00364">
    <property type="entry name" value="DISEASERSIST"/>
</dbReference>
<evidence type="ECO:0000313" key="3">
    <source>
        <dbReference type="EMBL" id="MBB5783592.1"/>
    </source>
</evidence>
<evidence type="ECO:0000256" key="1">
    <source>
        <dbReference type="SAM" id="MobiDB-lite"/>
    </source>
</evidence>
<dbReference type="CDD" id="cd06170">
    <property type="entry name" value="LuxR_C_like"/>
    <property type="match status" value="1"/>
</dbReference>
<dbReference type="SUPFAM" id="SSF46894">
    <property type="entry name" value="C-terminal effector domain of the bipartite response regulators"/>
    <property type="match status" value="1"/>
</dbReference>
<dbReference type="GO" id="GO:0043531">
    <property type="term" value="F:ADP binding"/>
    <property type="evidence" value="ECO:0007669"/>
    <property type="project" value="InterPro"/>
</dbReference>
<dbReference type="Gene3D" id="1.10.10.10">
    <property type="entry name" value="Winged helix-like DNA-binding domain superfamily/Winged helix DNA-binding domain"/>
    <property type="match status" value="2"/>
</dbReference>
<dbReference type="InterPro" id="IPR011990">
    <property type="entry name" value="TPR-like_helical_dom_sf"/>
</dbReference>
<dbReference type="EMBL" id="JACHMB010000001">
    <property type="protein sequence ID" value="MBB5783592.1"/>
    <property type="molecule type" value="Genomic_DNA"/>
</dbReference>
<dbReference type="PRINTS" id="PR00038">
    <property type="entry name" value="HTHLUXR"/>
</dbReference>
<dbReference type="PANTHER" id="PTHR47691">
    <property type="entry name" value="REGULATOR-RELATED"/>
    <property type="match status" value="1"/>
</dbReference>